<evidence type="ECO:0000256" key="1">
    <source>
        <dbReference type="SAM" id="MobiDB-lite"/>
    </source>
</evidence>
<feature type="region of interest" description="Disordered" evidence="1">
    <location>
        <begin position="160"/>
        <end position="182"/>
    </location>
</feature>
<proteinExistence type="predicted"/>
<name>A0ABP8K337_9ACTN</name>
<feature type="compositionally biased region" description="Basic and acidic residues" evidence="1">
    <location>
        <begin position="160"/>
        <end position="179"/>
    </location>
</feature>
<evidence type="ECO:0000313" key="2">
    <source>
        <dbReference type="EMBL" id="GAA4399889.1"/>
    </source>
</evidence>
<comment type="caution">
    <text evidence="2">The sequence shown here is derived from an EMBL/GenBank/DDBJ whole genome shotgun (WGS) entry which is preliminary data.</text>
</comment>
<reference evidence="3" key="1">
    <citation type="journal article" date="2019" name="Int. J. Syst. Evol. Microbiol.">
        <title>The Global Catalogue of Microorganisms (GCM) 10K type strain sequencing project: providing services to taxonomists for standard genome sequencing and annotation.</title>
        <authorList>
            <consortium name="The Broad Institute Genomics Platform"/>
            <consortium name="The Broad Institute Genome Sequencing Center for Infectious Disease"/>
            <person name="Wu L."/>
            <person name="Ma J."/>
        </authorList>
    </citation>
    <scope>NUCLEOTIDE SEQUENCE [LARGE SCALE GENOMIC DNA]</scope>
    <source>
        <strain evidence="3">JCM 17688</strain>
    </source>
</reference>
<sequence>MTITEDAAAALAVLTYALDEPTTDLADSLRRLTLETATAVTSYLGLSVVVAQNDPPLTITATADGGLVGPIRASLHIWLSGRGQAPEPVGIALILYAGAPGAYVDLAADLAWRTGRPPAEITLDQHLTVPTAVDIADRLRAASDIDQAIGVLIGRGHTPEQARRHLDSDAADNRTDRHTAARSILDGVGMVVGRRGTRQRPRRRPGTD</sequence>
<accession>A0ABP8K337</accession>
<keyword evidence="3" id="KW-1185">Reference proteome</keyword>
<evidence type="ECO:0000313" key="3">
    <source>
        <dbReference type="Proteomes" id="UP001500635"/>
    </source>
</evidence>
<dbReference type="EMBL" id="BAABFR010000074">
    <property type="protein sequence ID" value="GAA4399889.1"/>
    <property type="molecule type" value="Genomic_DNA"/>
</dbReference>
<protein>
    <recommendedName>
        <fullName evidence="4">ANTAR domain-containing protein</fullName>
    </recommendedName>
</protein>
<dbReference type="RefSeq" id="WP_344998936.1">
    <property type="nucleotide sequence ID" value="NZ_BAABFR010000074.1"/>
</dbReference>
<gene>
    <name evidence="2" type="ORF">GCM10023147_37960</name>
</gene>
<dbReference type="Proteomes" id="UP001500635">
    <property type="component" value="Unassembled WGS sequence"/>
</dbReference>
<evidence type="ECO:0008006" key="4">
    <source>
        <dbReference type="Google" id="ProtNLM"/>
    </source>
</evidence>
<organism evidence="2 3">
    <name type="scientific">Tsukamurella soli</name>
    <dbReference type="NCBI Taxonomy" id="644556"/>
    <lineage>
        <taxon>Bacteria</taxon>
        <taxon>Bacillati</taxon>
        <taxon>Actinomycetota</taxon>
        <taxon>Actinomycetes</taxon>
        <taxon>Mycobacteriales</taxon>
        <taxon>Tsukamurellaceae</taxon>
        <taxon>Tsukamurella</taxon>
    </lineage>
</organism>